<dbReference type="CDD" id="cd18095">
    <property type="entry name" value="SpoU-like_rRNA-MTase"/>
    <property type="match status" value="1"/>
</dbReference>
<keyword evidence="6" id="KW-1185">Reference proteome</keyword>
<evidence type="ECO:0000313" key="5">
    <source>
        <dbReference type="EMBL" id="SQI55013.1"/>
    </source>
</evidence>
<evidence type="ECO:0000256" key="2">
    <source>
        <dbReference type="ARBA" id="ARBA00022603"/>
    </source>
</evidence>
<accession>A0A2X4VW23</accession>
<dbReference type="GO" id="GO:0032259">
    <property type="term" value="P:methylation"/>
    <property type="evidence" value="ECO:0007669"/>
    <property type="project" value="UniProtKB-KW"/>
</dbReference>
<gene>
    <name evidence="5" type="ORF">NCTC4824_01428</name>
</gene>
<evidence type="ECO:0000259" key="4">
    <source>
        <dbReference type="SMART" id="SM00967"/>
    </source>
</evidence>
<organism evidence="5 6">
    <name type="scientific">Lederbergia lenta</name>
    <name type="common">Bacillus lentus</name>
    <dbReference type="NCBI Taxonomy" id="1467"/>
    <lineage>
        <taxon>Bacteria</taxon>
        <taxon>Bacillati</taxon>
        <taxon>Bacillota</taxon>
        <taxon>Bacilli</taxon>
        <taxon>Bacillales</taxon>
        <taxon>Bacillaceae</taxon>
        <taxon>Lederbergia</taxon>
    </lineage>
</organism>
<dbReference type="Gene3D" id="3.30.1330.30">
    <property type="match status" value="1"/>
</dbReference>
<dbReference type="GO" id="GO:0005737">
    <property type="term" value="C:cytoplasm"/>
    <property type="evidence" value="ECO:0007669"/>
    <property type="project" value="UniProtKB-ARBA"/>
</dbReference>
<dbReference type="SUPFAM" id="SSF75217">
    <property type="entry name" value="alpha/beta knot"/>
    <property type="match status" value="1"/>
</dbReference>
<dbReference type="InterPro" id="IPR001537">
    <property type="entry name" value="SpoU_MeTrfase"/>
</dbReference>
<dbReference type="InterPro" id="IPR029028">
    <property type="entry name" value="Alpha/beta_knot_MTases"/>
</dbReference>
<evidence type="ECO:0000256" key="3">
    <source>
        <dbReference type="ARBA" id="ARBA00022679"/>
    </source>
</evidence>
<proteinExistence type="inferred from homology"/>
<dbReference type="InterPro" id="IPR051259">
    <property type="entry name" value="rRNA_Methyltransferase"/>
</dbReference>
<protein>
    <submittedName>
        <fullName evidence="5">RNA methyltransferase, TrmH family</fullName>
        <ecNumber evidence="5">2.1.1.-</ecNumber>
    </submittedName>
</protein>
<dbReference type="PANTHER" id="PTHR43191">
    <property type="entry name" value="RRNA METHYLTRANSFERASE 3"/>
    <property type="match status" value="1"/>
</dbReference>
<dbReference type="InterPro" id="IPR013123">
    <property type="entry name" value="SpoU_subst-bd"/>
</dbReference>
<sequence>MEHIQSTKNARVKEWKKLFSKKGRDKSDLYIIEGFHLVEEALKNQAVKEIMIEEDRELPDDLIIENIRINTITSEVSKTISETETTQGIFAVCHKKQLEIDISSHPRLLLLDRVQDPGNIGTMIRTAEAAGMDAVILGEGSGDLYNSKVIRSAQGSHFHIHVESGNLHEWIDKLKAANLPVFGTALENGVSYEAVDPVKSFALIVGNEGSGISQEILEKTDKNLYIPIYGKSESLNVAIAAGILLYYLRK</sequence>
<dbReference type="GO" id="GO:0003723">
    <property type="term" value="F:RNA binding"/>
    <property type="evidence" value="ECO:0007669"/>
    <property type="project" value="InterPro"/>
</dbReference>
<dbReference type="GO" id="GO:0008173">
    <property type="term" value="F:RNA methyltransferase activity"/>
    <property type="evidence" value="ECO:0007669"/>
    <property type="project" value="InterPro"/>
</dbReference>
<keyword evidence="3 5" id="KW-0808">Transferase</keyword>
<dbReference type="InterPro" id="IPR053888">
    <property type="entry name" value="MRM3-like_sub_bind"/>
</dbReference>
<name>A0A2X4VW23_LEDLE</name>
<dbReference type="SMART" id="SM00967">
    <property type="entry name" value="SpoU_sub_bind"/>
    <property type="match status" value="1"/>
</dbReference>
<dbReference type="KEGG" id="blen:NCTC4824_01428"/>
<dbReference type="AlphaFoldDB" id="A0A2X4VW23"/>
<comment type="similarity">
    <text evidence="1">Belongs to the class IV-like SAM-binding methyltransferase superfamily. RNA methyltransferase TrmH family.</text>
</comment>
<dbReference type="Pfam" id="PF22435">
    <property type="entry name" value="MRM3-like_sub_bind"/>
    <property type="match status" value="1"/>
</dbReference>
<dbReference type="PANTHER" id="PTHR43191:SF2">
    <property type="entry name" value="RRNA METHYLTRANSFERASE 3, MITOCHONDRIAL"/>
    <property type="match status" value="1"/>
</dbReference>
<reference evidence="5 6" key="1">
    <citation type="submission" date="2018-06" db="EMBL/GenBank/DDBJ databases">
        <authorList>
            <consortium name="Pathogen Informatics"/>
            <person name="Doyle S."/>
        </authorList>
    </citation>
    <scope>NUCLEOTIDE SEQUENCE [LARGE SCALE GENOMIC DNA]</scope>
    <source>
        <strain evidence="5 6">NCTC4824</strain>
    </source>
</reference>
<dbReference type="EC" id="2.1.1.-" evidence="5"/>
<dbReference type="SUPFAM" id="SSF55315">
    <property type="entry name" value="L30e-like"/>
    <property type="match status" value="1"/>
</dbReference>
<keyword evidence="2 5" id="KW-0489">Methyltransferase</keyword>
<dbReference type="Proteomes" id="UP000249134">
    <property type="component" value="Chromosome 1"/>
</dbReference>
<dbReference type="InterPro" id="IPR029064">
    <property type="entry name" value="Ribosomal_eL30-like_sf"/>
</dbReference>
<evidence type="ECO:0000256" key="1">
    <source>
        <dbReference type="ARBA" id="ARBA00007228"/>
    </source>
</evidence>
<dbReference type="GO" id="GO:0006396">
    <property type="term" value="P:RNA processing"/>
    <property type="evidence" value="ECO:0007669"/>
    <property type="project" value="InterPro"/>
</dbReference>
<dbReference type="Pfam" id="PF00588">
    <property type="entry name" value="SpoU_methylase"/>
    <property type="match status" value="1"/>
</dbReference>
<dbReference type="InterPro" id="IPR029026">
    <property type="entry name" value="tRNA_m1G_MTases_N"/>
</dbReference>
<evidence type="ECO:0000313" key="6">
    <source>
        <dbReference type="Proteomes" id="UP000249134"/>
    </source>
</evidence>
<dbReference type="STRING" id="1348624.GCA_001591545_00518"/>
<dbReference type="EMBL" id="LS483476">
    <property type="protein sequence ID" value="SQI55013.1"/>
    <property type="molecule type" value="Genomic_DNA"/>
</dbReference>
<dbReference type="Gene3D" id="3.40.1280.10">
    <property type="match status" value="1"/>
</dbReference>
<feature type="domain" description="RNA 2-O ribose methyltransferase substrate binding" evidence="4">
    <location>
        <begin position="31"/>
        <end position="99"/>
    </location>
</feature>